<feature type="transmembrane region" description="Helical" evidence="1">
    <location>
        <begin position="268"/>
        <end position="287"/>
    </location>
</feature>
<keyword evidence="1" id="KW-0472">Membrane</keyword>
<feature type="transmembrane region" description="Helical" evidence="1">
    <location>
        <begin position="64"/>
        <end position="81"/>
    </location>
</feature>
<protein>
    <submittedName>
        <fullName evidence="2">Uncharacterized protein</fullName>
    </submittedName>
</protein>
<proteinExistence type="predicted"/>
<evidence type="ECO:0000313" key="2">
    <source>
        <dbReference type="EMBL" id="RYB94655.1"/>
    </source>
</evidence>
<feature type="transmembrane region" description="Helical" evidence="1">
    <location>
        <begin position="299"/>
        <end position="317"/>
    </location>
</feature>
<dbReference type="EMBL" id="SDWT01000001">
    <property type="protein sequence ID" value="RYB94655.1"/>
    <property type="molecule type" value="Genomic_DNA"/>
</dbReference>
<keyword evidence="1" id="KW-0812">Transmembrane</keyword>
<reference evidence="2 3" key="1">
    <citation type="submission" date="2019-01" db="EMBL/GenBank/DDBJ databases">
        <title>Novel species of Nocardioides.</title>
        <authorList>
            <person name="Liu Q."/>
            <person name="Xin Y.-H."/>
        </authorList>
    </citation>
    <scope>NUCLEOTIDE SEQUENCE [LARGE SCALE GENOMIC DNA]</scope>
    <source>
        <strain evidence="2 3">CGMCC 4.6882</strain>
    </source>
</reference>
<dbReference type="AlphaFoldDB" id="A0A4Q2S2N9"/>
<feature type="transmembrane region" description="Helical" evidence="1">
    <location>
        <begin position="323"/>
        <end position="343"/>
    </location>
</feature>
<feature type="transmembrane region" description="Helical" evidence="1">
    <location>
        <begin position="32"/>
        <end position="52"/>
    </location>
</feature>
<keyword evidence="1" id="KW-1133">Transmembrane helix</keyword>
<feature type="transmembrane region" description="Helical" evidence="1">
    <location>
        <begin position="211"/>
        <end position="233"/>
    </location>
</feature>
<feature type="transmembrane region" description="Helical" evidence="1">
    <location>
        <begin position="245"/>
        <end position="262"/>
    </location>
</feature>
<name>A0A4Q2S2N9_9ACTN</name>
<comment type="caution">
    <text evidence="2">The sequence shown here is derived from an EMBL/GenBank/DDBJ whole genome shotgun (WGS) entry which is preliminary data.</text>
</comment>
<gene>
    <name evidence="2" type="ORF">EUA93_10060</name>
</gene>
<organism evidence="2 3">
    <name type="scientific">Nocardioides oleivorans</name>
    <dbReference type="NCBI Taxonomy" id="273676"/>
    <lineage>
        <taxon>Bacteria</taxon>
        <taxon>Bacillati</taxon>
        <taxon>Actinomycetota</taxon>
        <taxon>Actinomycetes</taxon>
        <taxon>Propionibacteriales</taxon>
        <taxon>Nocardioidaceae</taxon>
        <taxon>Nocardioides</taxon>
    </lineage>
</organism>
<feature type="transmembrane region" description="Helical" evidence="1">
    <location>
        <begin position="133"/>
        <end position="159"/>
    </location>
</feature>
<feature type="transmembrane region" description="Helical" evidence="1">
    <location>
        <begin position="88"/>
        <end position="113"/>
    </location>
</feature>
<evidence type="ECO:0000313" key="3">
    <source>
        <dbReference type="Proteomes" id="UP000294071"/>
    </source>
</evidence>
<accession>A0A4Q2S2N9</accession>
<sequence length="460" mass="48733">MLHHDVVVQNGRIADTVLSLVAAAGDERAARAYFAVALSSLFPTALIWLSFLVPRSVRRDLPSFVLPLVAAASPLLLLALDRRLISQLALFGAASSGYCTGLFLVSVGLVPLLRTADGLATPPRVMVGSAVSLLVGVMFHEVLAALVLGALVSAALVAVRTPIRRRQLLTLLPPLLLAVALKASTPGLWSRTADTDQRQLADASLVARTDVALAFALVAFVPLLAYVATSIAVSLPSRGVATRRVVLLGGVGAVLVLVGAGYRALGGYPLGGVVTASTIVCLVAAIWLLRPARVTPAELVALGATALAFAVPVYGGLLPGRAWFFGEYLALLVALSWLARGAAGLGPGRVDLRAPRPASGARWLASALLGAGLVVGPTLAYEMLDKVNDNYAWRAYVDAQVLEQEDGVVDIPWTYPWNDMRPSFAIDGDHEEWEQLVRDYFEIPSDVRIEWNGSVDWMDG</sequence>
<keyword evidence="3" id="KW-1185">Reference proteome</keyword>
<evidence type="ECO:0000256" key="1">
    <source>
        <dbReference type="SAM" id="Phobius"/>
    </source>
</evidence>
<dbReference type="Proteomes" id="UP000294071">
    <property type="component" value="Unassembled WGS sequence"/>
</dbReference>
<feature type="transmembrane region" description="Helical" evidence="1">
    <location>
        <begin position="363"/>
        <end position="381"/>
    </location>
</feature>